<dbReference type="AlphaFoldDB" id="A0A174GWG8"/>
<dbReference type="GO" id="GO:0006516">
    <property type="term" value="P:glycoprotein catabolic process"/>
    <property type="evidence" value="ECO:0007669"/>
    <property type="project" value="TreeGrafter"/>
</dbReference>
<dbReference type="Pfam" id="PF17678">
    <property type="entry name" value="Glyco_hydro_92N"/>
    <property type="match status" value="1"/>
</dbReference>
<evidence type="ECO:0000313" key="7">
    <source>
        <dbReference type="EMBL" id="CUO66903.1"/>
    </source>
</evidence>
<evidence type="ECO:0000259" key="5">
    <source>
        <dbReference type="Pfam" id="PF07971"/>
    </source>
</evidence>
<accession>A0A174GWG8</accession>
<dbReference type="GO" id="GO:0005975">
    <property type="term" value="P:carbohydrate metabolic process"/>
    <property type="evidence" value="ECO:0007669"/>
    <property type="project" value="InterPro"/>
</dbReference>
<dbReference type="InterPro" id="IPR041371">
    <property type="entry name" value="GH92_N"/>
</dbReference>
<dbReference type="InterPro" id="IPR008928">
    <property type="entry name" value="6-hairpin_glycosidase_sf"/>
</dbReference>
<dbReference type="GO" id="GO:0005829">
    <property type="term" value="C:cytosol"/>
    <property type="evidence" value="ECO:0007669"/>
    <property type="project" value="TreeGrafter"/>
</dbReference>
<dbReference type="Proteomes" id="UP000095517">
    <property type="component" value="Unassembled WGS sequence"/>
</dbReference>
<evidence type="ECO:0000256" key="4">
    <source>
        <dbReference type="SAM" id="SignalP"/>
    </source>
</evidence>
<dbReference type="FunFam" id="3.30.2080.10:FF:000001">
    <property type="entry name" value="Alpha-1,2-mannosidase subfamily"/>
    <property type="match status" value="1"/>
</dbReference>
<dbReference type="PANTHER" id="PTHR12143:SF43">
    <property type="entry name" value="PUTATIVE-RELATED"/>
    <property type="match status" value="1"/>
</dbReference>
<feature type="domain" description="Glycosyl hydrolase family 92" evidence="5">
    <location>
        <begin position="265"/>
        <end position="739"/>
    </location>
</feature>
<dbReference type="InterPro" id="IPR050883">
    <property type="entry name" value="PNGase"/>
</dbReference>
<comment type="cofactor">
    <cofactor evidence="1">
        <name>Ca(2+)</name>
        <dbReference type="ChEBI" id="CHEBI:29108"/>
    </cofactor>
</comment>
<gene>
    <name evidence="7" type="ORF">ERS852397_02526</name>
</gene>
<dbReference type="GO" id="GO:0000224">
    <property type="term" value="F:peptide-N4-(N-acetyl-beta-glucosaminyl)asparagine amidase activity"/>
    <property type="evidence" value="ECO:0007669"/>
    <property type="project" value="TreeGrafter"/>
</dbReference>
<reference evidence="7 8" key="1">
    <citation type="submission" date="2015-09" db="EMBL/GenBank/DDBJ databases">
        <authorList>
            <consortium name="Pathogen Informatics"/>
        </authorList>
    </citation>
    <scope>NUCLEOTIDE SEQUENCE [LARGE SCALE GENOMIC DNA]</scope>
    <source>
        <strain evidence="7 8">2789STDY5608840</strain>
    </source>
</reference>
<dbReference type="PANTHER" id="PTHR12143">
    <property type="entry name" value="PEPTIDE N-GLYCANASE PNGASE -RELATED"/>
    <property type="match status" value="1"/>
</dbReference>
<proteinExistence type="predicted"/>
<protein>
    <submittedName>
        <fullName evidence="7">Alpha-1,2-mannosidase</fullName>
    </submittedName>
</protein>
<dbReference type="InterPro" id="IPR012939">
    <property type="entry name" value="Glyco_hydro_92"/>
</dbReference>
<evidence type="ECO:0000313" key="8">
    <source>
        <dbReference type="Proteomes" id="UP000095517"/>
    </source>
</evidence>
<evidence type="ECO:0000256" key="1">
    <source>
        <dbReference type="ARBA" id="ARBA00001913"/>
    </source>
</evidence>
<feature type="chain" id="PRO_5008022886" evidence="4">
    <location>
        <begin position="26"/>
        <end position="760"/>
    </location>
</feature>
<dbReference type="InterPro" id="IPR014718">
    <property type="entry name" value="GH-type_carb-bd"/>
</dbReference>
<evidence type="ECO:0000256" key="3">
    <source>
        <dbReference type="ARBA" id="ARBA00022837"/>
    </source>
</evidence>
<dbReference type="STRING" id="338188.ERS852397_02526"/>
<dbReference type="InterPro" id="IPR005887">
    <property type="entry name" value="GH92_a_mannosidase_put"/>
</dbReference>
<evidence type="ECO:0000256" key="2">
    <source>
        <dbReference type="ARBA" id="ARBA00011245"/>
    </source>
</evidence>
<evidence type="ECO:0000259" key="6">
    <source>
        <dbReference type="Pfam" id="PF17678"/>
    </source>
</evidence>
<name>A0A174GWG8_9BACE</name>
<dbReference type="Gene3D" id="1.20.1050.60">
    <property type="entry name" value="alpha-1,2-mannosidase"/>
    <property type="match status" value="1"/>
</dbReference>
<keyword evidence="3" id="KW-0106">Calcium</keyword>
<dbReference type="NCBIfam" id="TIGR01180">
    <property type="entry name" value="aman2_put"/>
    <property type="match status" value="1"/>
</dbReference>
<organism evidence="7 8">
    <name type="scientific">Bacteroides finegoldii</name>
    <dbReference type="NCBI Taxonomy" id="338188"/>
    <lineage>
        <taxon>Bacteria</taxon>
        <taxon>Pseudomonadati</taxon>
        <taxon>Bacteroidota</taxon>
        <taxon>Bacteroidia</taxon>
        <taxon>Bacteroidales</taxon>
        <taxon>Bacteroidaceae</taxon>
        <taxon>Bacteroides</taxon>
    </lineage>
</organism>
<dbReference type="Pfam" id="PF07971">
    <property type="entry name" value="Glyco_hydro_92"/>
    <property type="match status" value="1"/>
</dbReference>
<dbReference type="FunFam" id="1.20.1610.10:FF:000001">
    <property type="entry name" value="Putative alpha-1,2-mannosidase"/>
    <property type="match status" value="1"/>
</dbReference>
<comment type="subunit">
    <text evidence="2">Monomer.</text>
</comment>
<dbReference type="EMBL" id="CYZH01000013">
    <property type="protein sequence ID" value="CUO66903.1"/>
    <property type="molecule type" value="Genomic_DNA"/>
</dbReference>
<dbReference type="Gene3D" id="3.30.2080.10">
    <property type="entry name" value="GH92 mannosidase domain"/>
    <property type="match status" value="1"/>
</dbReference>
<dbReference type="Gene3D" id="2.70.98.10">
    <property type="match status" value="1"/>
</dbReference>
<dbReference type="FunFam" id="1.20.1050.60:FF:000001">
    <property type="entry name" value="Putative alpha-1,2-mannosidase"/>
    <property type="match status" value="1"/>
</dbReference>
<keyword evidence="4" id="KW-0732">Signal</keyword>
<sequence>MKTHFSFKHLLFLGSAVLYSLQSSAVKNPVDYVSTLVGTQSKFELSTGNTYPATALPWGMNFWTPQTGEMGNGWAYTYNADKIRGFKQTHQPSPWMNDYGQFAIMPITGGLVFDQDRRASWFSHKAEVSRPYYYKVYLADHDVTTELAPTERAVMFRFTYPETKNSYVIVDAFDKGSYVKVIPEENKIIGYSTKNSGGVPENFKNYFVIYFDKPFTFVSAVSENNILPNETEVKGNHTGAIIGFATKKGEIVHARVASSFISPEQAELNLKELGNHTFDQLVSNGKAVWNREMSKIEIEDDNIDNLRTFYSCLYRSMLFPRSFYEIDAKGQVMHYSPYNGKVLPGYMFTDTGFWDTFRCLFPFLNLMYPSMNLKMQEGLVNAYKESGFLPEWASPGHRDCMVGNNSASVVADAYIKGLRGYDIEVLWEALKHGTNAHLQGTASGRLGYESYNKLGYVANNIGIGQNVARTLEYAYNDWAIYTLGKKLGKPAGEIDIYKKRALNYKNVYHPERKLMVGKDDKGVFNRNFDAVDWSGEFCEGNSWHWSFCVFHDPQGLINLMGGKKEFNTMMDSVFVIPGKLGMESRGMIHEMREMQVMNMGQYAHGNQPIQHMVYLYNYSGEPWKTQYRVREIMNKLYTATPDGYCGDEDNGQTSAWYVFSALGFYPVCPGTDEYILGTPLFKSAKLHLENGKTITIKAENNQADNCYIKDMKINGKSYSRNYLTHAQLMKGANIQFQMSPKPNKQRGITEKDVPYSLSFE</sequence>
<dbReference type="GO" id="GO:0030246">
    <property type="term" value="F:carbohydrate binding"/>
    <property type="evidence" value="ECO:0007669"/>
    <property type="project" value="InterPro"/>
</dbReference>
<dbReference type="FunFam" id="2.70.98.10:FF:000013">
    <property type="entry name" value="Putative alpha-1,2-mannosidase"/>
    <property type="match status" value="1"/>
</dbReference>
<dbReference type="SUPFAM" id="SSF48208">
    <property type="entry name" value="Six-hairpin glycosidases"/>
    <property type="match status" value="1"/>
</dbReference>
<feature type="domain" description="Glycosyl hydrolase family 92 N-terminal" evidence="6">
    <location>
        <begin position="32"/>
        <end position="259"/>
    </location>
</feature>
<dbReference type="Gene3D" id="1.20.1610.10">
    <property type="entry name" value="alpha-1,2-mannosidases domains"/>
    <property type="match status" value="1"/>
</dbReference>
<feature type="signal peptide" evidence="4">
    <location>
        <begin position="1"/>
        <end position="25"/>
    </location>
</feature>
<dbReference type="RefSeq" id="WP_055279264.1">
    <property type="nucleotide sequence ID" value="NZ_CABIXA010000013.1"/>
</dbReference>